<accession>A0A1M4MHA7</accession>
<evidence type="ECO:0000313" key="3">
    <source>
        <dbReference type="Proteomes" id="UP000184671"/>
    </source>
</evidence>
<sequence length="321" mass="34555">MEQTREGRSWEFAPFDPWSPDGKTLLFLSTDADLWRMNPGGTERMRLTDGGRIVPGLPLAGYGADWSDDGRQIVYTSCLFDNSAVWKTLVATTAEGSPAVNYSDIRKDADIWIMDADGSNKSQLTTGGDARLPLWEPHGDRIAYLSTKSGGQGVWVTDRGGRAEQVTFFEGNVTGYAWSPDGSAIVCVVGAPAGEWPEFSLWVVPLDGSGVRQLTSGNLDQAPAWSPDGDRIAFRSMSRNQSALWVMKSGGSDLEPLAPGNAIMHQWSPDGRMIAVSDGDDISVIAFDDRTTPASPGFGVTGALAALVLLPMLGRRSGRRP</sequence>
<dbReference type="InterPro" id="IPR011659">
    <property type="entry name" value="WD40"/>
</dbReference>
<dbReference type="STRING" id="118126.L21_0088"/>
<name>A0A1M4MHA7_9EURY</name>
<protein>
    <submittedName>
        <fullName evidence="2">Translocation protein TolB</fullName>
    </submittedName>
</protein>
<reference evidence="2 3" key="1">
    <citation type="submission" date="2016-08" db="EMBL/GenBank/DDBJ databases">
        <authorList>
            <person name="Seilhamer J.J."/>
        </authorList>
    </citation>
    <scope>NUCLEOTIDE SEQUENCE [LARGE SCALE GENOMIC DNA]</scope>
    <source>
        <strain evidence="2">L21-II-0</strain>
    </source>
</reference>
<proteinExistence type="inferred from homology"/>
<dbReference type="Gene3D" id="2.120.10.30">
    <property type="entry name" value="TolB, C-terminal domain"/>
    <property type="match status" value="2"/>
</dbReference>
<dbReference type="PANTHER" id="PTHR36842">
    <property type="entry name" value="PROTEIN TOLB HOMOLOG"/>
    <property type="match status" value="1"/>
</dbReference>
<dbReference type="PANTHER" id="PTHR36842:SF1">
    <property type="entry name" value="PROTEIN TOLB"/>
    <property type="match status" value="1"/>
</dbReference>
<gene>
    <name evidence="2" type="ORF">L21_0088</name>
</gene>
<dbReference type="EMBL" id="FMID01000004">
    <property type="protein sequence ID" value="SCL74220.1"/>
    <property type="molecule type" value="Genomic_DNA"/>
</dbReference>
<dbReference type="InterPro" id="IPR011042">
    <property type="entry name" value="6-blade_b-propeller_TolB-like"/>
</dbReference>
<organism evidence="2 3">
    <name type="scientific">Methanoculleus chikugoensis</name>
    <dbReference type="NCBI Taxonomy" id="118126"/>
    <lineage>
        <taxon>Archaea</taxon>
        <taxon>Methanobacteriati</taxon>
        <taxon>Methanobacteriota</taxon>
        <taxon>Stenosarchaea group</taxon>
        <taxon>Methanomicrobia</taxon>
        <taxon>Methanomicrobiales</taxon>
        <taxon>Methanomicrobiaceae</taxon>
        <taxon>Methanoculleus</taxon>
    </lineage>
</organism>
<dbReference type="Pfam" id="PF07676">
    <property type="entry name" value="PD40"/>
    <property type="match status" value="3"/>
</dbReference>
<dbReference type="SUPFAM" id="SSF82171">
    <property type="entry name" value="DPP6 N-terminal domain-like"/>
    <property type="match status" value="1"/>
</dbReference>
<dbReference type="AlphaFoldDB" id="A0A1M4MHA7"/>
<dbReference type="RefSeq" id="WP_074368543.1">
    <property type="nucleotide sequence ID" value="NZ_FMID01000004.1"/>
</dbReference>
<dbReference type="OrthoDB" id="25019at2157"/>
<dbReference type="Proteomes" id="UP000184671">
    <property type="component" value="Unassembled WGS sequence"/>
</dbReference>
<evidence type="ECO:0000313" key="2">
    <source>
        <dbReference type="EMBL" id="SCL74220.1"/>
    </source>
</evidence>
<comment type="similarity">
    <text evidence="1">Belongs to the TolB family.</text>
</comment>
<evidence type="ECO:0000256" key="1">
    <source>
        <dbReference type="ARBA" id="ARBA00009820"/>
    </source>
</evidence>